<reference evidence="2" key="1">
    <citation type="submission" date="2017-12" db="EMBL/GenBank/DDBJ databases">
        <authorList>
            <person name="Diaz M."/>
        </authorList>
    </citation>
    <scope>NUCLEOTIDE SEQUENCE [LARGE SCALE GENOMIC DNA]</scope>
    <source>
        <strain evidence="2">FI11154</strain>
    </source>
</reference>
<evidence type="ECO:0000313" key="2">
    <source>
        <dbReference type="Proteomes" id="UP000246073"/>
    </source>
</evidence>
<organism evidence="1 2">
    <name type="scientific">Ochrobactrum soli</name>
    <dbReference type="NCBI Taxonomy" id="2448455"/>
    <lineage>
        <taxon>Bacteria</taxon>
        <taxon>Pseudomonadati</taxon>
        <taxon>Pseudomonadota</taxon>
        <taxon>Alphaproteobacteria</taxon>
        <taxon>Hyphomicrobiales</taxon>
        <taxon>Brucellaceae</taxon>
        <taxon>Brucella/Ochrobactrum group</taxon>
        <taxon>Ochrobactrum</taxon>
    </lineage>
</organism>
<accession>A0A2P9HNA6</accession>
<dbReference type="AlphaFoldDB" id="A0A2P9HNA6"/>
<dbReference type="EMBL" id="OOFM01000005">
    <property type="protein sequence ID" value="SPL65503.1"/>
    <property type="molecule type" value="Genomic_DNA"/>
</dbReference>
<protein>
    <submittedName>
        <fullName evidence="1">Uncharacterized protein</fullName>
    </submittedName>
</protein>
<name>A0A2P9HNA6_9HYPH</name>
<proteinExistence type="predicted"/>
<gene>
    <name evidence="1" type="ORF">OHAE_1370</name>
</gene>
<sequence>MQDAACEAAERFSAPERLLQTEKENLASLTRAHCSILK</sequence>
<evidence type="ECO:0000313" key="1">
    <source>
        <dbReference type="EMBL" id="SPL65503.1"/>
    </source>
</evidence>
<dbReference type="Proteomes" id="UP000246073">
    <property type="component" value="Unassembled WGS sequence"/>
</dbReference>